<feature type="transmembrane region" description="Helical" evidence="7">
    <location>
        <begin position="284"/>
        <end position="307"/>
    </location>
</feature>
<organism evidence="8 9">
    <name type="scientific">Chelatococcus reniformis</name>
    <dbReference type="NCBI Taxonomy" id="1494448"/>
    <lineage>
        <taxon>Bacteria</taxon>
        <taxon>Pseudomonadati</taxon>
        <taxon>Pseudomonadota</taxon>
        <taxon>Alphaproteobacteria</taxon>
        <taxon>Hyphomicrobiales</taxon>
        <taxon>Chelatococcaceae</taxon>
        <taxon>Chelatococcus</taxon>
    </lineage>
</organism>
<feature type="transmembrane region" description="Helical" evidence="7">
    <location>
        <begin position="327"/>
        <end position="355"/>
    </location>
</feature>
<evidence type="ECO:0000313" key="9">
    <source>
        <dbReference type="Proteomes" id="UP000637002"/>
    </source>
</evidence>
<evidence type="ECO:0000313" key="8">
    <source>
        <dbReference type="EMBL" id="GGC91044.1"/>
    </source>
</evidence>
<feature type="transmembrane region" description="Helical" evidence="7">
    <location>
        <begin position="59"/>
        <end position="82"/>
    </location>
</feature>
<feature type="transmembrane region" description="Helical" evidence="7">
    <location>
        <begin position="361"/>
        <end position="382"/>
    </location>
</feature>
<keyword evidence="5 7" id="KW-1133">Transmembrane helix</keyword>
<dbReference type="Proteomes" id="UP000637002">
    <property type="component" value="Unassembled WGS sequence"/>
</dbReference>
<evidence type="ECO:0000256" key="7">
    <source>
        <dbReference type="SAM" id="Phobius"/>
    </source>
</evidence>
<evidence type="ECO:0000256" key="2">
    <source>
        <dbReference type="ARBA" id="ARBA00022448"/>
    </source>
</evidence>
<evidence type="ECO:0000256" key="5">
    <source>
        <dbReference type="ARBA" id="ARBA00022989"/>
    </source>
</evidence>
<dbReference type="GO" id="GO:0015297">
    <property type="term" value="F:antiporter activity"/>
    <property type="evidence" value="ECO:0007669"/>
    <property type="project" value="InterPro"/>
</dbReference>
<keyword evidence="9" id="KW-1185">Reference proteome</keyword>
<keyword evidence="6 7" id="KW-0472">Membrane</keyword>
<feature type="transmembrane region" description="Helical" evidence="7">
    <location>
        <begin position="146"/>
        <end position="167"/>
    </location>
</feature>
<evidence type="ECO:0000256" key="1">
    <source>
        <dbReference type="ARBA" id="ARBA00004429"/>
    </source>
</evidence>
<sequence>MNRVDVGRAPPRQEAIFTTGSTMRHVLVMASTGAVGLMAVFAVDLLTLLYVSWLGDTSLTAAVGFAGILMFVTVSTSIGLLIAVSALVSRTLGRRDVAAARRIAGSTVTIAAAISGTIGLAMLIAAHPLLVQLGATGRVLETAHRFLLIALPGTVFMGLGMALSAVLRAVGDARRSMYVTLAGAITTAVCDPLLIFVLGLGVDGAAIVTLISRVVVALVGFHGAVVVHRMVARPSRGSIRLDGRPMLAIALPAMAANVATPIAAGFMTSILARYGEEAVAANAIISRLVPVAFGLLFAMSGAIGPILGQNFGAGLLVRVRRTFSDALICGTLYILAAWLVLALAQNLVVAAFAAQGETADLLRLFCAVLAGSWIFHGALFLANSAFNNLGFPLLTTVLNWGKATLGTIPFGLAGAHMGGAAGALIGQGIGAIAFGIASVVLAYRAIDRLGEQARPAH</sequence>
<dbReference type="EMBL" id="BMGG01000011">
    <property type="protein sequence ID" value="GGC91044.1"/>
    <property type="molecule type" value="Genomic_DNA"/>
</dbReference>
<dbReference type="GO" id="GO:0042910">
    <property type="term" value="F:xenobiotic transmembrane transporter activity"/>
    <property type="evidence" value="ECO:0007669"/>
    <property type="project" value="InterPro"/>
</dbReference>
<protein>
    <submittedName>
        <fullName evidence="8">MATE family efflux transporter</fullName>
    </submittedName>
</protein>
<dbReference type="PIRSF" id="PIRSF006603">
    <property type="entry name" value="DinF"/>
    <property type="match status" value="1"/>
</dbReference>
<dbReference type="RefSeq" id="WP_244642255.1">
    <property type="nucleotide sequence ID" value="NZ_BMGG01000011.1"/>
</dbReference>
<feature type="transmembrane region" description="Helical" evidence="7">
    <location>
        <begin position="26"/>
        <end position="53"/>
    </location>
</feature>
<evidence type="ECO:0000256" key="6">
    <source>
        <dbReference type="ARBA" id="ARBA00023136"/>
    </source>
</evidence>
<dbReference type="InterPro" id="IPR002528">
    <property type="entry name" value="MATE_fam"/>
</dbReference>
<keyword evidence="4 7" id="KW-0812">Transmembrane</keyword>
<dbReference type="AlphaFoldDB" id="A0A916UX39"/>
<evidence type="ECO:0000256" key="4">
    <source>
        <dbReference type="ARBA" id="ARBA00022692"/>
    </source>
</evidence>
<dbReference type="Pfam" id="PF01554">
    <property type="entry name" value="MatE"/>
    <property type="match status" value="2"/>
</dbReference>
<proteinExistence type="predicted"/>
<accession>A0A916UX39</accession>
<feature type="transmembrane region" description="Helical" evidence="7">
    <location>
        <begin position="103"/>
        <end position="126"/>
    </location>
</feature>
<name>A0A916UX39_9HYPH</name>
<dbReference type="InterPro" id="IPR048279">
    <property type="entry name" value="MdtK-like"/>
</dbReference>
<feature type="transmembrane region" description="Helical" evidence="7">
    <location>
        <begin position="179"/>
        <end position="200"/>
    </location>
</feature>
<keyword evidence="3" id="KW-1003">Cell membrane</keyword>
<evidence type="ECO:0000256" key="3">
    <source>
        <dbReference type="ARBA" id="ARBA00022475"/>
    </source>
</evidence>
<feature type="transmembrane region" description="Helical" evidence="7">
    <location>
        <begin position="389"/>
        <end position="412"/>
    </location>
</feature>
<dbReference type="PANTHER" id="PTHR43823:SF3">
    <property type="entry name" value="MULTIDRUG EXPORT PROTEIN MEPA"/>
    <property type="match status" value="1"/>
</dbReference>
<comment type="subcellular location">
    <subcellularLocation>
        <location evidence="1">Cell inner membrane</location>
        <topology evidence="1">Multi-pass membrane protein</topology>
    </subcellularLocation>
</comment>
<feature type="transmembrane region" description="Helical" evidence="7">
    <location>
        <begin position="424"/>
        <end position="446"/>
    </location>
</feature>
<dbReference type="InterPro" id="IPR051327">
    <property type="entry name" value="MATE_MepA_subfamily"/>
</dbReference>
<comment type="caution">
    <text evidence="8">The sequence shown here is derived from an EMBL/GenBank/DDBJ whole genome shotgun (WGS) entry which is preliminary data.</text>
</comment>
<reference evidence="8" key="2">
    <citation type="submission" date="2020-09" db="EMBL/GenBank/DDBJ databases">
        <authorList>
            <person name="Sun Q."/>
            <person name="Zhou Y."/>
        </authorList>
    </citation>
    <scope>NUCLEOTIDE SEQUENCE</scope>
    <source>
        <strain evidence="8">CGMCC 1.12919</strain>
    </source>
</reference>
<dbReference type="PANTHER" id="PTHR43823">
    <property type="entry name" value="SPORULATION PROTEIN YKVU"/>
    <property type="match status" value="1"/>
</dbReference>
<feature type="transmembrane region" description="Helical" evidence="7">
    <location>
        <begin position="206"/>
        <end position="227"/>
    </location>
</feature>
<gene>
    <name evidence="8" type="ORF">GCM10010994_56040</name>
</gene>
<keyword evidence="2" id="KW-0813">Transport</keyword>
<feature type="transmembrane region" description="Helical" evidence="7">
    <location>
        <begin position="247"/>
        <end position="272"/>
    </location>
</feature>
<reference evidence="8" key="1">
    <citation type="journal article" date="2014" name="Int. J. Syst. Evol. Microbiol.">
        <title>Complete genome sequence of Corynebacterium casei LMG S-19264T (=DSM 44701T), isolated from a smear-ripened cheese.</title>
        <authorList>
            <consortium name="US DOE Joint Genome Institute (JGI-PGF)"/>
            <person name="Walter F."/>
            <person name="Albersmeier A."/>
            <person name="Kalinowski J."/>
            <person name="Ruckert C."/>
        </authorList>
    </citation>
    <scope>NUCLEOTIDE SEQUENCE</scope>
    <source>
        <strain evidence="8">CGMCC 1.12919</strain>
    </source>
</reference>
<dbReference type="GO" id="GO:0005886">
    <property type="term" value="C:plasma membrane"/>
    <property type="evidence" value="ECO:0007669"/>
    <property type="project" value="UniProtKB-SubCell"/>
</dbReference>